<comment type="caution">
    <text evidence="1">The sequence shown here is derived from an EMBL/GenBank/DDBJ whole genome shotgun (WGS) entry which is preliminary data.</text>
</comment>
<name>A0AAN9SLI7_PSOTE</name>
<accession>A0AAN9SLI7</accession>
<dbReference type="Proteomes" id="UP001386955">
    <property type="component" value="Unassembled WGS sequence"/>
</dbReference>
<gene>
    <name evidence="1" type="ORF">VNO78_16463</name>
</gene>
<organism evidence="1 2">
    <name type="scientific">Psophocarpus tetragonolobus</name>
    <name type="common">Winged bean</name>
    <name type="synonym">Dolichos tetragonolobus</name>
    <dbReference type="NCBI Taxonomy" id="3891"/>
    <lineage>
        <taxon>Eukaryota</taxon>
        <taxon>Viridiplantae</taxon>
        <taxon>Streptophyta</taxon>
        <taxon>Embryophyta</taxon>
        <taxon>Tracheophyta</taxon>
        <taxon>Spermatophyta</taxon>
        <taxon>Magnoliopsida</taxon>
        <taxon>eudicotyledons</taxon>
        <taxon>Gunneridae</taxon>
        <taxon>Pentapetalae</taxon>
        <taxon>rosids</taxon>
        <taxon>fabids</taxon>
        <taxon>Fabales</taxon>
        <taxon>Fabaceae</taxon>
        <taxon>Papilionoideae</taxon>
        <taxon>50 kb inversion clade</taxon>
        <taxon>NPAAA clade</taxon>
        <taxon>indigoferoid/millettioid clade</taxon>
        <taxon>Phaseoleae</taxon>
        <taxon>Psophocarpus</taxon>
    </lineage>
</organism>
<keyword evidence="2" id="KW-1185">Reference proteome</keyword>
<sequence length="141" mass="16008">MMHALFPRDSKILSFAQSRVSPEVSMQFSCSHAYDFRPELLLVFPSHKEIPEITDSSSSYTSSVELQHPTLSLLNYLFSSVTTALERAAEEKSLLLNKIRDINELSRQEVDEIINMCVRQDSVSSLDNIQKRLVICVKACL</sequence>
<reference evidence="1 2" key="1">
    <citation type="submission" date="2024-01" db="EMBL/GenBank/DDBJ databases">
        <title>The genomes of 5 underutilized Papilionoideae crops provide insights into root nodulation and disease resistanc.</title>
        <authorList>
            <person name="Jiang F."/>
        </authorList>
    </citation>
    <scope>NUCLEOTIDE SEQUENCE [LARGE SCALE GENOMIC DNA]</scope>
    <source>
        <strain evidence="1">DUOXIRENSHENG_FW03</strain>
        <tissue evidence="1">Leaves</tissue>
    </source>
</reference>
<dbReference type="AlphaFoldDB" id="A0AAN9SLI7"/>
<protein>
    <submittedName>
        <fullName evidence="1">Uncharacterized protein</fullName>
    </submittedName>
</protein>
<evidence type="ECO:0000313" key="2">
    <source>
        <dbReference type="Proteomes" id="UP001386955"/>
    </source>
</evidence>
<dbReference type="EMBL" id="JAYMYS010000004">
    <property type="protein sequence ID" value="KAK7395888.1"/>
    <property type="molecule type" value="Genomic_DNA"/>
</dbReference>
<evidence type="ECO:0000313" key="1">
    <source>
        <dbReference type="EMBL" id="KAK7395888.1"/>
    </source>
</evidence>
<proteinExistence type="predicted"/>